<evidence type="ECO:0000313" key="7">
    <source>
        <dbReference type="Proteomes" id="UP000001024"/>
    </source>
</evidence>
<reference evidence="8" key="2">
    <citation type="submission" date="2008-12" db="PDB data bank">
        <title>Crystal Structure of the Electron Transfer Flavoprotein Subunit Alpha related Protein Ta0212 from Thermoplasma acidophilum.</title>
        <authorList>
            <consortium name="Midwest Center for Structural Genomics (MCSG)"/>
            <person name="Kim Y."/>
            <person name="Tesar C."/>
            <person name="Souvong K."/>
            <person name="Moy S."/>
            <person name="Joachimiak A."/>
        </authorList>
    </citation>
    <scope>X-RAY CRYSTALLOGRAPHY (2.05 ANGSTROMS) OF 1-163</scope>
</reference>
<dbReference type="Gene3D" id="3.40.50.620">
    <property type="entry name" value="HUPs"/>
    <property type="match status" value="1"/>
</dbReference>
<dbReference type="EvolutionaryTrace" id="Q9HLL5"/>
<reference evidence="6 7" key="1">
    <citation type="journal article" date="2000" name="Nature">
        <title>The genome sequence of the thermoacidophilic scavenger Thermoplasma acidophilum.</title>
        <authorList>
            <person name="Ruepp A."/>
            <person name="Graml W."/>
            <person name="Santos-Martinez M.L."/>
            <person name="Koretke K.K."/>
            <person name="Volker C."/>
            <person name="Mewes H.W."/>
            <person name="Frishman D."/>
            <person name="Stocker S."/>
            <person name="Lupas A.N."/>
            <person name="Baumeister W."/>
        </authorList>
    </citation>
    <scope>NUCLEOTIDE SEQUENCE [LARGE SCALE GENOMIC DNA]</scope>
    <source>
        <strain evidence="7">ATCC 25905 / DSM 1728 / JCM 9062 / NBRC 15155 / AMRC-C165</strain>
    </source>
</reference>
<keyword evidence="3" id="KW-0285">Flavoprotein</keyword>
<dbReference type="EnsemblBacteria" id="CAC11358">
    <property type="protein sequence ID" value="CAC11358"/>
    <property type="gene ID" value="CAC11358"/>
</dbReference>
<dbReference type="OrthoDB" id="307696at2157"/>
<dbReference type="Pfam" id="PF01012">
    <property type="entry name" value="ETF"/>
    <property type="match status" value="1"/>
</dbReference>
<dbReference type="Pfam" id="PF00766">
    <property type="entry name" value="ETF_alpha"/>
    <property type="match status" value="1"/>
</dbReference>
<dbReference type="RefSeq" id="WP_010900639.1">
    <property type="nucleotide sequence ID" value="NC_002578.1"/>
</dbReference>
<dbReference type="AlphaFoldDB" id="Q9HLL5"/>
<dbReference type="InterPro" id="IPR001308">
    <property type="entry name" value="ETF_a/FixB"/>
</dbReference>
<dbReference type="PDB" id="3FET">
    <property type="method" value="X-ray"/>
    <property type="resolution" value="2.05 A"/>
    <property type="chains" value="A/B/C/D=1-163"/>
</dbReference>
<proteinExistence type="evidence at protein level"/>
<gene>
    <name evidence="6" type="ordered locus">Ta0212</name>
</gene>
<name>Q9HLL5_THEAC</name>
<dbReference type="eggNOG" id="arCOG00447">
    <property type="taxonomic scope" value="Archaea"/>
</dbReference>
<evidence type="ECO:0000259" key="5">
    <source>
        <dbReference type="Pfam" id="PF01012"/>
    </source>
</evidence>
<dbReference type="GO" id="GO:0009055">
    <property type="term" value="F:electron transfer activity"/>
    <property type="evidence" value="ECO:0007669"/>
    <property type="project" value="InterPro"/>
</dbReference>
<dbReference type="InterPro" id="IPR014730">
    <property type="entry name" value="ETF_a/b_N"/>
</dbReference>
<dbReference type="DNASU" id="1455848"/>
<dbReference type="InterPro" id="IPR029035">
    <property type="entry name" value="DHS-like_NAD/FAD-binding_dom"/>
</dbReference>
<organism evidence="6 7">
    <name type="scientific">Thermoplasma acidophilum (strain ATCC 25905 / DSM 1728 / JCM 9062 / NBRC 15155 / AMRC-C165)</name>
    <dbReference type="NCBI Taxonomy" id="273075"/>
    <lineage>
        <taxon>Archaea</taxon>
        <taxon>Methanobacteriati</taxon>
        <taxon>Thermoplasmatota</taxon>
        <taxon>Thermoplasmata</taxon>
        <taxon>Thermoplasmatales</taxon>
        <taxon>Thermoplasmataceae</taxon>
        <taxon>Thermoplasma</taxon>
    </lineage>
</organism>
<keyword evidence="2" id="KW-0813">Transport</keyword>
<dbReference type="SMR" id="Q9HLL5"/>
<protein>
    <submittedName>
        <fullName evidence="6">Electron transfer flavoprotein subunit alpha related protein</fullName>
    </submittedName>
</protein>
<dbReference type="InterPro" id="IPR014731">
    <property type="entry name" value="ETF_asu_C"/>
</dbReference>
<dbReference type="PANTHER" id="PTHR43153:SF11">
    <property type="entry name" value="ELECTRON TRANSFER FLAVOPROTEIN, SUBUNIT ALPHA (ETFA)"/>
    <property type="match status" value="1"/>
</dbReference>
<dbReference type="FunCoup" id="Q9HLL5">
    <property type="interactions" value="71"/>
</dbReference>
<comment type="similarity">
    <text evidence="1">Belongs to the ETF alpha-subunit/FixB family.</text>
</comment>
<dbReference type="FunFam" id="3.40.50.1220:FF:000004">
    <property type="entry name" value="Electron transfer flavoprotein"/>
    <property type="match status" value="1"/>
</dbReference>
<keyword evidence="8" id="KW-0002">3D-structure</keyword>
<sequence>MKFLTVSDDMNFLRQVNTLVAGKGDMDSVIIGEGDAKGLGSKVLYRAKKGTPFDAVSEGILKIAGNYDYIAIGSTEVGREIAGYLSFKTGFYTATEIFSLEFNGQKAHTKRFFYGGKTVIEEESDARILTVAPGVIEAKDLGTTPEIRDLEIGQSRIKITKFVSKAGGSVRLEDAKVIVSVGRGIGSKENIAKIEPLAKALNGEIAGSRPVCMDYGWLSEDRQVGLSGKKVSPKVYIALGISGQIQHIAGMRNSKTVIAINKDKNAPIFQECDYGIVGDLFTVVPKILEQLKQ</sequence>
<dbReference type="SUPFAM" id="SSF52402">
    <property type="entry name" value="Adenine nucleotide alpha hydrolases-like"/>
    <property type="match status" value="1"/>
</dbReference>
<dbReference type="GO" id="GO:0050660">
    <property type="term" value="F:flavin adenine dinucleotide binding"/>
    <property type="evidence" value="ECO:0007669"/>
    <property type="project" value="InterPro"/>
</dbReference>
<dbReference type="KEGG" id="tac:Ta0212"/>
<dbReference type="HOGENOM" id="CLU_034178_0_1_2"/>
<dbReference type="InParanoid" id="Q9HLL5"/>
<evidence type="ECO:0000313" key="6">
    <source>
        <dbReference type="EMBL" id="CAC11358.1"/>
    </source>
</evidence>
<dbReference type="PDBsum" id="3FET"/>
<evidence type="ECO:0000256" key="1">
    <source>
        <dbReference type="ARBA" id="ARBA00005817"/>
    </source>
</evidence>
<dbReference type="Gene3D" id="3.40.50.1220">
    <property type="entry name" value="TPP-binding domain"/>
    <property type="match status" value="1"/>
</dbReference>
<evidence type="ECO:0007829" key="8">
    <source>
        <dbReference type="PDB" id="3FET"/>
    </source>
</evidence>
<evidence type="ECO:0000256" key="2">
    <source>
        <dbReference type="ARBA" id="ARBA00022448"/>
    </source>
</evidence>
<evidence type="ECO:0000256" key="3">
    <source>
        <dbReference type="ARBA" id="ARBA00022630"/>
    </source>
</evidence>
<dbReference type="EMBL" id="AL445063">
    <property type="protein sequence ID" value="CAC11358.1"/>
    <property type="molecule type" value="Genomic_DNA"/>
</dbReference>
<evidence type="ECO:0000259" key="4">
    <source>
        <dbReference type="Pfam" id="PF00766"/>
    </source>
</evidence>
<dbReference type="PANTHER" id="PTHR43153">
    <property type="entry name" value="ELECTRON TRANSFER FLAVOPROTEIN ALPHA"/>
    <property type="match status" value="1"/>
</dbReference>
<dbReference type="InterPro" id="IPR014729">
    <property type="entry name" value="Rossmann-like_a/b/a_fold"/>
</dbReference>
<dbReference type="Proteomes" id="UP000001024">
    <property type="component" value="Chromosome"/>
</dbReference>
<feature type="domain" description="Electron transfer flavoprotein alpha/beta-subunit N-terminal" evidence="5">
    <location>
        <begin position="55"/>
        <end position="149"/>
    </location>
</feature>
<dbReference type="PaxDb" id="273075-Ta0212"/>
<accession>Q9HLL5</accession>
<dbReference type="STRING" id="273075.gene:9571428"/>
<dbReference type="SUPFAM" id="SSF52467">
    <property type="entry name" value="DHS-like NAD/FAD-binding domain"/>
    <property type="match status" value="1"/>
</dbReference>
<feature type="domain" description="Electron transfer flavoprotein alpha subunit C-terminal" evidence="4">
    <location>
        <begin position="172"/>
        <end position="252"/>
    </location>
</feature>
<keyword evidence="7" id="KW-1185">Reference proteome</keyword>
<dbReference type="GO" id="GO:0033539">
    <property type="term" value="P:fatty acid beta-oxidation using acyl-CoA dehydrogenase"/>
    <property type="evidence" value="ECO:0007669"/>
    <property type="project" value="TreeGrafter"/>
</dbReference>